<dbReference type="GO" id="GO:0004252">
    <property type="term" value="F:serine-type endopeptidase activity"/>
    <property type="evidence" value="ECO:0007669"/>
    <property type="project" value="InterPro"/>
</dbReference>
<dbReference type="Pfam" id="PF13365">
    <property type="entry name" value="Trypsin_2"/>
    <property type="match status" value="1"/>
</dbReference>
<dbReference type="SUPFAM" id="SSF50494">
    <property type="entry name" value="Trypsin-like serine proteases"/>
    <property type="match status" value="1"/>
</dbReference>
<keyword evidence="4" id="KW-1185">Reference proteome</keyword>
<dbReference type="PANTHER" id="PTHR15462">
    <property type="entry name" value="SERINE PROTEASE"/>
    <property type="match status" value="1"/>
</dbReference>
<dbReference type="InParanoid" id="A0A136IZZ1"/>
<dbReference type="OrthoDB" id="10037376at2759"/>
<gene>
    <name evidence="3" type="ORF">Micbo1qcDRAFT_176178</name>
</gene>
<dbReference type="GO" id="GO:0006508">
    <property type="term" value="P:proteolysis"/>
    <property type="evidence" value="ECO:0007669"/>
    <property type="project" value="InterPro"/>
</dbReference>
<keyword evidence="1 2" id="KW-0732">Signal</keyword>
<organism evidence="3 4">
    <name type="scientific">Microdochium bolleyi</name>
    <dbReference type="NCBI Taxonomy" id="196109"/>
    <lineage>
        <taxon>Eukaryota</taxon>
        <taxon>Fungi</taxon>
        <taxon>Dikarya</taxon>
        <taxon>Ascomycota</taxon>
        <taxon>Pezizomycotina</taxon>
        <taxon>Sordariomycetes</taxon>
        <taxon>Xylariomycetidae</taxon>
        <taxon>Xylariales</taxon>
        <taxon>Microdochiaceae</taxon>
        <taxon>Microdochium</taxon>
    </lineage>
</organism>
<dbReference type="AlphaFoldDB" id="A0A136IZZ1"/>
<dbReference type="STRING" id="196109.A0A136IZZ1"/>
<dbReference type="Gene3D" id="2.40.10.10">
    <property type="entry name" value="Trypsin-like serine proteases"/>
    <property type="match status" value="2"/>
</dbReference>
<dbReference type="EMBL" id="KQ964252">
    <property type="protein sequence ID" value="KXJ90369.1"/>
    <property type="molecule type" value="Genomic_DNA"/>
</dbReference>
<dbReference type="InterPro" id="IPR043504">
    <property type="entry name" value="Peptidase_S1_PA_chymotrypsin"/>
</dbReference>
<dbReference type="Proteomes" id="UP000070501">
    <property type="component" value="Unassembled WGS sequence"/>
</dbReference>
<dbReference type="InterPro" id="IPR050966">
    <property type="entry name" value="Glutamyl_endopeptidase"/>
</dbReference>
<protein>
    <submittedName>
        <fullName evidence="3">Trypsin-like cysteine/serine peptidase domain-containing protein</fullName>
    </submittedName>
</protein>
<reference evidence="4" key="1">
    <citation type="submission" date="2016-02" db="EMBL/GenBank/DDBJ databases">
        <title>Draft genome sequence of Microdochium bolleyi, a fungal endophyte of beachgrass.</title>
        <authorList>
            <consortium name="DOE Joint Genome Institute"/>
            <person name="David A.S."/>
            <person name="May G."/>
            <person name="Haridas S."/>
            <person name="Lim J."/>
            <person name="Wang M."/>
            <person name="Labutti K."/>
            <person name="Lipzen A."/>
            <person name="Barry K."/>
            <person name="Grigoriev I.V."/>
        </authorList>
    </citation>
    <scope>NUCLEOTIDE SEQUENCE [LARGE SCALE GENOMIC DNA]</scope>
    <source>
        <strain evidence="4">J235TASD1</strain>
    </source>
</reference>
<feature type="signal peptide" evidence="2">
    <location>
        <begin position="1"/>
        <end position="21"/>
    </location>
</feature>
<evidence type="ECO:0000313" key="3">
    <source>
        <dbReference type="EMBL" id="KXJ90369.1"/>
    </source>
</evidence>
<proteinExistence type="predicted"/>
<dbReference type="InterPro" id="IPR009003">
    <property type="entry name" value="Peptidase_S1_PA"/>
</dbReference>
<evidence type="ECO:0000313" key="4">
    <source>
        <dbReference type="Proteomes" id="UP000070501"/>
    </source>
</evidence>
<name>A0A136IZZ1_9PEZI</name>
<sequence length="308" mass="33177">MVQHALIKAGLLLAASTSTMAGPLNAGTDEHYDDLVYRFPLPDFQTQSEPVYPEIIPVPRDFVPDKDYFGNLTATQGPTVRRGIIGADDRFQWDGTEFPFKPIGRVTFVDNTGQGSLCSGALIGPRHVLTARHCIGDGSFNGRFAPSFLKGERFGSAGVVGAITDPDYANYPYLSECWIKNDYAILILDQRIGDQTGYLFLASNPDPATLGQPELNTCGYPGDKDGGGSKWCQYRRTPTRIGGCDSTGPVSTDIDAVGGQSGSVVWDQAADGSVWIWGVLSVSSATETVMASGSQMLLGWQFAMTNWP</sequence>
<accession>A0A136IZZ1</accession>
<evidence type="ECO:0000256" key="1">
    <source>
        <dbReference type="ARBA" id="ARBA00022729"/>
    </source>
</evidence>
<dbReference type="PANTHER" id="PTHR15462:SF8">
    <property type="entry name" value="SERINE PROTEASE"/>
    <property type="match status" value="1"/>
</dbReference>
<feature type="chain" id="PRO_5007293331" evidence="2">
    <location>
        <begin position="22"/>
        <end position="308"/>
    </location>
</feature>
<evidence type="ECO:0000256" key="2">
    <source>
        <dbReference type="SAM" id="SignalP"/>
    </source>
</evidence>